<name>A0A1Y2B056_9FUNG</name>
<dbReference type="PANTHER" id="PTHR14624:SF0">
    <property type="entry name" value="POLYPRENOL REDUCTASE"/>
    <property type="match status" value="1"/>
</dbReference>
<dbReference type="Pfam" id="PF02544">
    <property type="entry name" value="Steroid_dh"/>
    <property type="match status" value="1"/>
</dbReference>
<dbReference type="Gene3D" id="1.20.120.1630">
    <property type="match status" value="1"/>
</dbReference>
<dbReference type="GO" id="GO:0003865">
    <property type="term" value="F:3-oxo-5-alpha-steroid 4-dehydrogenase activity"/>
    <property type="evidence" value="ECO:0007669"/>
    <property type="project" value="TreeGrafter"/>
</dbReference>
<reference evidence="7 8" key="1">
    <citation type="submission" date="2016-08" db="EMBL/GenBank/DDBJ databases">
        <title>A Parts List for Fungal Cellulosomes Revealed by Comparative Genomics.</title>
        <authorList>
            <consortium name="DOE Joint Genome Institute"/>
            <person name="Haitjema C.H."/>
            <person name="Gilmore S.P."/>
            <person name="Henske J.K."/>
            <person name="Solomon K.V."/>
            <person name="De Groot R."/>
            <person name="Kuo A."/>
            <person name="Mondo S.J."/>
            <person name="Salamov A.A."/>
            <person name="Labutti K."/>
            <person name="Zhao Z."/>
            <person name="Chiniquy J."/>
            <person name="Barry K."/>
            <person name="Brewer H.M."/>
            <person name="Purvine S.O."/>
            <person name="Wright A.T."/>
            <person name="Boxma B."/>
            <person name="Van Alen T."/>
            <person name="Hackstein J.H."/>
            <person name="Baker S.E."/>
            <person name="Grigoriev I.V."/>
            <person name="O'Malley M.A."/>
        </authorList>
    </citation>
    <scope>NUCLEOTIDE SEQUENCE [LARGE SCALE GENOMIC DNA]</scope>
    <source>
        <strain evidence="7 8">G1</strain>
    </source>
</reference>
<evidence type="ECO:0000256" key="1">
    <source>
        <dbReference type="ARBA" id="ARBA00004127"/>
    </source>
</evidence>
<dbReference type="STRING" id="1754190.A0A1Y2B056"/>
<keyword evidence="8" id="KW-1185">Reference proteome</keyword>
<evidence type="ECO:0000313" key="8">
    <source>
        <dbReference type="Proteomes" id="UP000193920"/>
    </source>
</evidence>
<feature type="transmembrane region" description="Helical" evidence="5">
    <location>
        <begin position="29"/>
        <end position="47"/>
    </location>
</feature>
<feature type="domain" description="3-oxo-5-alpha-steroid 4-dehydrogenase C-terminal" evidence="6">
    <location>
        <begin position="210"/>
        <end position="330"/>
    </location>
</feature>
<evidence type="ECO:0000256" key="4">
    <source>
        <dbReference type="ARBA" id="ARBA00023136"/>
    </source>
</evidence>
<dbReference type="PROSITE" id="PS50244">
    <property type="entry name" value="S5A_REDUCTASE"/>
    <property type="match status" value="1"/>
</dbReference>
<dbReference type="InterPro" id="IPR001104">
    <property type="entry name" value="3-oxo-5_a-steroid_4-DH_C"/>
</dbReference>
<keyword evidence="4 5" id="KW-0472">Membrane</keyword>
<dbReference type="GO" id="GO:0005783">
    <property type="term" value="C:endoplasmic reticulum"/>
    <property type="evidence" value="ECO:0007669"/>
    <property type="project" value="TreeGrafter"/>
</dbReference>
<sequence>MNLEYIIKYTNEILNNIPFGCLIVYFNRFYYFVLISAVIVSYSFPFLRKRFILFGKLLNNPKKFIHVPKKWFTHFYVVGVIWSTYLSIEYYFYIFKPNSKLPLLNFISNYWNYNINLNFNSKIPIQFKENETNGYSFRQLPIESFIGIILMSLHMLRRTLESYFVTKFSDAKMHFGHYIVGITFYLFTAFSIIIESINNGEDFNIKNINLCHIISIILCIFAQSQQYWCHKYLASLRPNNSPRDKNIKAVYKLPSSRWFNFVDSPQYFFEILIYFSLYMLSVFKNHTLLWVVFWTIINLGVTAYGVHDWYIKKFKEKYPKEKKRLIPFIF</sequence>
<feature type="transmembrane region" description="Helical" evidence="5">
    <location>
        <begin position="177"/>
        <end position="197"/>
    </location>
</feature>
<dbReference type="AlphaFoldDB" id="A0A1Y2B056"/>
<dbReference type="OrthoDB" id="541710at2759"/>
<organism evidence="7 8">
    <name type="scientific">Neocallimastix californiae</name>
    <dbReference type="NCBI Taxonomy" id="1754190"/>
    <lineage>
        <taxon>Eukaryota</taxon>
        <taxon>Fungi</taxon>
        <taxon>Fungi incertae sedis</taxon>
        <taxon>Chytridiomycota</taxon>
        <taxon>Chytridiomycota incertae sedis</taxon>
        <taxon>Neocallimastigomycetes</taxon>
        <taxon>Neocallimastigales</taxon>
        <taxon>Neocallimastigaceae</taxon>
        <taxon>Neocallimastix</taxon>
    </lineage>
</organism>
<dbReference type="InterPro" id="IPR039698">
    <property type="entry name" value="Dfg10/SRD5A3"/>
</dbReference>
<feature type="transmembrane region" description="Helical" evidence="5">
    <location>
        <begin position="71"/>
        <end position="93"/>
    </location>
</feature>
<dbReference type="PANTHER" id="PTHR14624">
    <property type="entry name" value="DFG10 PROTEIN"/>
    <property type="match status" value="1"/>
</dbReference>
<evidence type="ECO:0000313" key="7">
    <source>
        <dbReference type="EMBL" id="ORY28104.1"/>
    </source>
</evidence>
<dbReference type="UniPathway" id="UPA00378"/>
<evidence type="ECO:0000256" key="5">
    <source>
        <dbReference type="SAM" id="Phobius"/>
    </source>
</evidence>
<feature type="transmembrane region" description="Helical" evidence="5">
    <location>
        <begin position="289"/>
        <end position="311"/>
    </location>
</feature>
<dbReference type="GO" id="GO:0006488">
    <property type="term" value="P:dolichol-linked oligosaccharide biosynthetic process"/>
    <property type="evidence" value="ECO:0007669"/>
    <property type="project" value="InterPro"/>
</dbReference>
<gene>
    <name evidence="7" type="ORF">LY90DRAFT_674213</name>
</gene>
<accession>A0A1Y2B056</accession>
<keyword evidence="3 5" id="KW-1133">Transmembrane helix</keyword>
<comment type="subcellular location">
    <subcellularLocation>
        <location evidence="1">Endomembrane system</location>
        <topology evidence="1">Multi-pass membrane protein</topology>
    </subcellularLocation>
</comment>
<dbReference type="EMBL" id="MCOG01000188">
    <property type="protein sequence ID" value="ORY28104.1"/>
    <property type="molecule type" value="Genomic_DNA"/>
</dbReference>
<comment type="caution">
    <text evidence="7">The sequence shown here is derived from an EMBL/GenBank/DDBJ whole genome shotgun (WGS) entry which is preliminary data.</text>
</comment>
<evidence type="ECO:0000259" key="6">
    <source>
        <dbReference type="Pfam" id="PF02544"/>
    </source>
</evidence>
<evidence type="ECO:0000256" key="3">
    <source>
        <dbReference type="ARBA" id="ARBA00022989"/>
    </source>
</evidence>
<proteinExistence type="predicted"/>
<protein>
    <recommendedName>
        <fullName evidence="6">3-oxo-5-alpha-steroid 4-dehydrogenase C-terminal domain-containing protein</fullName>
    </recommendedName>
</protein>
<keyword evidence="2 5" id="KW-0812">Transmembrane</keyword>
<feature type="transmembrane region" description="Helical" evidence="5">
    <location>
        <begin position="203"/>
        <end position="222"/>
    </location>
</feature>
<feature type="transmembrane region" description="Helical" evidence="5">
    <location>
        <begin position="267"/>
        <end position="283"/>
    </location>
</feature>
<evidence type="ECO:0000256" key="2">
    <source>
        <dbReference type="ARBA" id="ARBA00022692"/>
    </source>
</evidence>
<dbReference type="Proteomes" id="UP000193920">
    <property type="component" value="Unassembled WGS sequence"/>
</dbReference>
<dbReference type="GO" id="GO:0016095">
    <property type="term" value="P:polyprenol catabolic process"/>
    <property type="evidence" value="ECO:0007669"/>
    <property type="project" value="TreeGrafter"/>
</dbReference>